<dbReference type="RefSeq" id="WP_236335282.1">
    <property type="nucleotide sequence ID" value="NZ_CAKMMG010000005.1"/>
</dbReference>
<evidence type="ECO:0000313" key="4">
    <source>
        <dbReference type="Proteomes" id="UP000838324"/>
    </source>
</evidence>
<evidence type="ECO:0000313" key="3">
    <source>
        <dbReference type="EMBL" id="CAH1211380.1"/>
    </source>
</evidence>
<organism evidence="3 4">
    <name type="scientific">Paenibacillus auburnensis</name>
    <dbReference type="NCBI Taxonomy" id="2905649"/>
    <lineage>
        <taxon>Bacteria</taxon>
        <taxon>Bacillati</taxon>
        <taxon>Bacillota</taxon>
        <taxon>Bacilli</taxon>
        <taxon>Bacillales</taxon>
        <taxon>Paenibacillaceae</taxon>
        <taxon>Paenibacillus</taxon>
    </lineage>
</organism>
<dbReference type="PANTHER" id="PTHR35797:SF1">
    <property type="entry name" value="PROTEASE"/>
    <property type="match status" value="1"/>
</dbReference>
<proteinExistence type="predicted"/>
<dbReference type="Proteomes" id="UP000838324">
    <property type="component" value="Unassembled WGS sequence"/>
</dbReference>
<evidence type="ECO:0000256" key="1">
    <source>
        <dbReference type="SAM" id="Phobius"/>
    </source>
</evidence>
<feature type="transmembrane region" description="Helical" evidence="1">
    <location>
        <begin position="221"/>
        <end position="239"/>
    </location>
</feature>
<keyword evidence="1" id="KW-0472">Membrane</keyword>
<comment type="caution">
    <text evidence="3">The sequence shown here is derived from an EMBL/GenBank/DDBJ whole genome shotgun (WGS) entry which is preliminary data.</text>
</comment>
<keyword evidence="1" id="KW-1133">Transmembrane helix</keyword>
<keyword evidence="1" id="KW-0812">Transmembrane</keyword>
<dbReference type="EMBL" id="CAKMMG010000005">
    <property type="protein sequence ID" value="CAH1211380.1"/>
    <property type="molecule type" value="Genomic_DNA"/>
</dbReference>
<dbReference type="Pfam" id="PF02517">
    <property type="entry name" value="Rce1-like"/>
    <property type="match status" value="1"/>
</dbReference>
<feature type="transmembrane region" description="Helical" evidence="1">
    <location>
        <begin position="89"/>
        <end position="111"/>
    </location>
</feature>
<feature type="transmembrane region" description="Helical" evidence="1">
    <location>
        <begin position="15"/>
        <end position="35"/>
    </location>
</feature>
<feature type="transmembrane region" description="Helical" evidence="1">
    <location>
        <begin position="55"/>
        <end position="77"/>
    </location>
</feature>
<feature type="transmembrane region" description="Helical" evidence="1">
    <location>
        <begin position="192"/>
        <end position="214"/>
    </location>
</feature>
<protein>
    <recommendedName>
        <fullName evidence="2">CAAX prenyl protease 2/Lysostaphin resistance protein A-like domain-containing protein</fullName>
    </recommendedName>
</protein>
<dbReference type="InterPro" id="IPR042150">
    <property type="entry name" value="MmRce1-like"/>
</dbReference>
<keyword evidence="4" id="KW-1185">Reference proteome</keyword>
<evidence type="ECO:0000259" key="2">
    <source>
        <dbReference type="Pfam" id="PF02517"/>
    </source>
</evidence>
<feature type="domain" description="CAAX prenyl protease 2/Lysostaphin resistance protein A-like" evidence="2">
    <location>
        <begin position="134"/>
        <end position="235"/>
    </location>
</feature>
<feature type="transmembrane region" description="Helical" evidence="1">
    <location>
        <begin position="164"/>
        <end position="186"/>
    </location>
</feature>
<reference evidence="3" key="1">
    <citation type="submission" date="2022-01" db="EMBL/GenBank/DDBJ databases">
        <authorList>
            <person name="Criscuolo A."/>
        </authorList>
    </citation>
    <scope>NUCLEOTIDE SEQUENCE</scope>
    <source>
        <strain evidence="3">CIP111892</strain>
    </source>
</reference>
<accession>A0ABN8GKG0</accession>
<dbReference type="InterPro" id="IPR003675">
    <property type="entry name" value="Rce1/LyrA-like_dom"/>
</dbReference>
<feature type="transmembrane region" description="Helical" evidence="1">
    <location>
        <begin position="245"/>
        <end position="265"/>
    </location>
</feature>
<sequence>MQTSVKPAALPAKKLLPFILVSFGFTWLCWLPLLLNKQFAAGMPVLPGQFYLGSFGPLLGTLISLRLPGGGGIATWSKTAFSLAFPKKWLAIAAGLPLAYGAVAVLAHTLITGSMPDMHRFGLTSDLPPQFNIWMTSGIWMLTFGIGEESGWRGYLLPALHKRYSLFTSALLVALIWMAWHLPAFWFNESYLGMGFGIIGWAISLTYGSVVLAWICAGSRWSILPVIVWHGIFDLLTASDQAAEIMAMVCSMLVILHGVLLMRTLGRRRSQPPKL</sequence>
<name>A0ABN8GKG0_9BACL</name>
<dbReference type="PANTHER" id="PTHR35797">
    <property type="entry name" value="PROTEASE-RELATED"/>
    <property type="match status" value="1"/>
</dbReference>
<gene>
    <name evidence="3" type="ORF">PAECIP111892_03553</name>
</gene>